<dbReference type="GO" id="GO:0005634">
    <property type="term" value="C:nucleus"/>
    <property type="evidence" value="ECO:0007669"/>
    <property type="project" value="TreeGrafter"/>
</dbReference>
<dbReference type="Proteomes" id="UP000315295">
    <property type="component" value="Unassembled WGS sequence"/>
</dbReference>
<evidence type="ECO:0000313" key="1">
    <source>
        <dbReference type="EMBL" id="TQE00610.1"/>
    </source>
</evidence>
<dbReference type="AlphaFoldDB" id="A0A540MQG5"/>
<dbReference type="EMBL" id="VIEB01000210">
    <property type="protein sequence ID" value="TQE00610.1"/>
    <property type="molecule type" value="Genomic_DNA"/>
</dbReference>
<dbReference type="PANTHER" id="PTHR22928:SF3">
    <property type="entry name" value="TELOMERE-ASSOCIATED PROTEIN RIF1"/>
    <property type="match status" value="1"/>
</dbReference>
<dbReference type="GO" id="GO:0000723">
    <property type="term" value="P:telomere maintenance"/>
    <property type="evidence" value="ECO:0007669"/>
    <property type="project" value="TreeGrafter"/>
</dbReference>
<name>A0A540MQG5_MALBA</name>
<protein>
    <submittedName>
        <fullName evidence="1">Uncharacterized protein</fullName>
    </submittedName>
</protein>
<organism evidence="1 2">
    <name type="scientific">Malus baccata</name>
    <name type="common">Siberian crab apple</name>
    <name type="synonym">Pyrus baccata</name>
    <dbReference type="NCBI Taxonomy" id="106549"/>
    <lineage>
        <taxon>Eukaryota</taxon>
        <taxon>Viridiplantae</taxon>
        <taxon>Streptophyta</taxon>
        <taxon>Embryophyta</taxon>
        <taxon>Tracheophyta</taxon>
        <taxon>Spermatophyta</taxon>
        <taxon>Magnoliopsida</taxon>
        <taxon>eudicotyledons</taxon>
        <taxon>Gunneridae</taxon>
        <taxon>Pentapetalae</taxon>
        <taxon>rosids</taxon>
        <taxon>fabids</taxon>
        <taxon>Rosales</taxon>
        <taxon>Rosaceae</taxon>
        <taxon>Amygdaloideae</taxon>
        <taxon>Maleae</taxon>
        <taxon>Malus</taxon>
    </lineage>
</organism>
<sequence>MIYILICQASRETVSHDNRISAADASLRLFRSVLKGVQLELKWSSISYDDIMFCLNAILKFVKNTCEKVSSDCSDRNDLHHMSLQLVEAVCEEIEHTIVGSPLYRVPFDIKCIDNLQILVDIGCAKSGVTNAYMDMVSPMVYLSVLYFCLVVQSTMTEPKTDINLERMQNYFKYLLSMFDPLESLVVTTGLLYKHSGPSCLRMWIAVAEGLKFYIDDMKDFSSLKMESDSKCCFAMCDLLSYPLVVCSCTPKYFMSAELGSPSTEKCKRISCFTSPTLWKSFYCFLCTSISGCFIGGSFFEDLFSILDMCLEKCASMLVCADEYVLKFKDLALHRISSYGNVLICILEKFCSSELLVFSVLY</sequence>
<keyword evidence="2" id="KW-1185">Reference proteome</keyword>
<dbReference type="PANTHER" id="PTHR22928">
    <property type="entry name" value="TELOMERE-ASSOCIATED PROTEIN RIF1"/>
    <property type="match status" value="1"/>
</dbReference>
<reference evidence="1 2" key="1">
    <citation type="journal article" date="2019" name="G3 (Bethesda)">
        <title>Sequencing of a Wild Apple (Malus baccata) Genome Unravels the Differences Between Cultivated and Wild Apple Species Regarding Disease Resistance and Cold Tolerance.</title>
        <authorList>
            <person name="Chen X."/>
        </authorList>
    </citation>
    <scope>NUCLEOTIDE SEQUENCE [LARGE SCALE GENOMIC DNA]</scope>
    <source>
        <strain evidence="2">cv. Shandingzi</strain>
        <tissue evidence="1">Leaves</tissue>
    </source>
</reference>
<comment type="caution">
    <text evidence="1">The sequence shown here is derived from an EMBL/GenBank/DDBJ whole genome shotgun (WGS) entry which is preliminary data.</text>
</comment>
<evidence type="ECO:0000313" key="2">
    <source>
        <dbReference type="Proteomes" id="UP000315295"/>
    </source>
</evidence>
<proteinExistence type="predicted"/>
<accession>A0A540MQG5</accession>
<gene>
    <name evidence="1" type="ORF">C1H46_013854</name>
</gene>